<comment type="caution">
    <text evidence="2">The sequence shown here is derived from an EMBL/GenBank/DDBJ whole genome shotgun (WGS) entry which is preliminary data.</text>
</comment>
<proteinExistence type="predicted"/>
<protein>
    <submittedName>
        <fullName evidence="2">Mu-like prophage major head subunit gpT family protein</fullName>
    </submittedName>
</protein>
<dbReference type="InterPro" id="IPR018774">
    <property type="entry name" value="Phage_Mu_GpT"/>
</dbReference>
<dbReference type="EMBL" id="JAZHPZ010000003">
    <property type="protein sequence ID" value="MEF2965663.1"/>
    <property type="molecule type" value="Genomic_DNA"/>
</dbReference>
<feature type="domain" description="Bacteriophage Mu GpT" evidence="1">
    <location>
        <begin position="9"/>
        <end position="151"/>
    </location>
</feature>
<evidence type="ECO:0000313" key="3">
    <source>
        <dbReference type="Proteomes" id="UP001306950"/>
    </source>
</evidence>
<name>A0ABU7VPL1_9BACL</name>
<dbReference type="Proteomes" id="UP001306950">
    <property type="component" value="Unassembled WGS sequence"/>
</dbReference>
<dbReference type="RefSeq" id="WP_331845896.1">
    <property type="nucleotide sequence ID" value="NZ_JAZHPZ010000003.1"/>
</dbReference>
<feature type="domain" description="Bacteriophage Mu GpT" evidence="1">
    <location>
        <begin position="225"/>
        <end position="291"/>
    </location>
</feature>
<sequence>MIVNQQTLRGIYTSFKVIFQKAFEQSQPKWEKVATFVPSTTREENYKWLGKFPKMREWIGDREIQNLEASDYTLKNKDYELTVGVDRNDIEDDSIGIYNPIVEEMGQSAASHPDYLVFGLLRNGFKNLCYDKKPFFAADHKLGKKTVSNKGTKKLSPESYSAARTEIMSLTDEKDNPLNLVPNLLVVAPKNEAEGRKILLADQIDGTTNTLKGTAELLVVPELAGADDAWYLLCTNRPLKPLIYQKRKEPKFVSLTNETDTNVFMKKQFLYGVDGRSNAGYGFWQMAYGSTGEEA</sequence>
<evidence type="ECO:0000259" key="1">
    <source>
        <dbReference type="Pfam" id="PF10124"/>
    </source>
</evidence>
<keyword evidence="3" id="KW-1185">Reference proteome</keyword>
<accession>A0ABU7VPL1</accession>
<gene>
    <name evidence="2" type="ORF">V3851_07460</name>
</gene>
<feature type="domain" description="Bacteriophage Mu GpT" evidence="1">
    <location>
        <begin position="152"/>
        <end position="222"/>
    </location>
</feature>
<organism evidence="2 3">
    <name type="scientific">Paenibacillus haidiansis</name>
    <dbReference type="NCBI Taxonomy" id="1574488"/>
    <lineage>
        <taxon>Bacteria</taxon>
        <taxon>Bacillati</taxon>
        <taxon>Bacillota</taxon>
        <taxon>Bacilli</taxon>
        <taxon>Bacillales</taxon>
        <taxon>Paenibacillaceae</taxon>
        <taxon>Paenibacillus</taxon>
    </lineage>
</organism>
<dbReference type="Pfam" id="PF10124">
    <property type="entry name" value="Mu-like_gpT"/>
    <property type="match status" value="3"/>
</dbReference>
<reference evidence="2 3" key="1">
    <citation type="submission" date="2024-02" db="EMBL/GenBank/DDBJ databases">
        <title>A nitrogen-fixing paenibacillus bacterium.</title>
        <authorList>
            <person name="Zhang W.L."/>
            <person name="Chen S.F."/>
        </authorList>
    </citation>
    <scope>NUCLEOTIDE SEQUENCE [LARGE SCALE GENOMIC DNA]</scope>
    <source>
        <strain evidence="2 3">M1</strain>
    </source>
</reference>
<evidence type="ECO:0000313" key="2">
    <source>
        <dbReference type="EMBL" id="MEF2965663.1"/>
    </source>
</evidence>